<evidence type="ECO:0000256" key="3">
    <source>
        <dbReference type="SAM" id="MobiDB-lite"/>
    </source>
</evidence>
<dbReference type="InterPro" id="IPR019257">
    <property type="entry name" value="MeTrfase_dom"/>
</dbReference>
<feature type="region of interest" description="Disordered" evidence="3">
    <location>
        <begin position="1"/>
        <end position="29"/>
    </location>
</feature>
<dbReference type="Proteomes" id="UP000563601">
    <property type="component" value="Unassembled WGS sequence"/>
</dbReference>
<name>A0AA89P8U0_9GAMM</name>
<organism evidence="5 6">
    <name type="scientific">Microbulbifer hydrolyticus</name>
    <dbReference type="NCBI Taxonomy" id="48074"/>
    <lineage>
        <taxon>Bacteria</taxon>
        <taxon>Pseudomonadati</taxon>
        <taxon>Pseudomonadota</taxon>
        <taxon>Gammaproteobacteria</taxon>
        <taxon>Cellvibrionales</taxon>
        <taxon>Microbulbiferaceae</taxon>
        <taxon>Microbulbifer</taxon>
    </lineage>
</organism>
<sequence length="334" mass="37419">MNIAMRTLKASGNASLSTDPEENGHSEAVSEFSRDVIRGLTSPRKTLPCKYLYDEAGSLIFEQICELDDYYLTRTESEIFSKNLPAIAEALGRDVTMIEPGAGNCEKAQPLLAIMDTPRCYIPIDISPEILLAAESRIETALPGLQVQPVIGDFTMPESLGEKTAENKEVIFFPGSTIGNFTWEQARTLLQGFGSRLSAGDGLLLGVDLVKDSVILERAYHDDQHVTEAFNKNLLQRINRELNGDFDLDAFAHKAFYHPLRQRVEMHLVSLKSQRVNIDGVQIDFEEGETIHTENSHKYTLETLETLLADAGFHPQQYWTDKNKHYALCYADFA</sequence>
<keyword evidence="2" id="KW-0808">Transferase</keyword>
<keyword evidence="1" id="KW-0489">Methyltransferase</keyword>
<dbReference type="NCBIfam" id="TIGR03438">
    <property type="entry name" value="egtD_ergothio"/>
    <property type="match status" value="1"/>
</dbReference>
<comment type="caution">
    <text evidence="5">The sequence shown here is derived from an EMBL/GenBank/DDBJ whole genome shotgun (WGS) entry which is preliminary data.</text>
</comment>
<evidence type="ECO:0000256" key="1">
    <source>
        <dbReference type="ARBA" id="ARBA00022603"/>
    </source>
</evidence>
<dbReference type="PANTHER" id="PTHR43397:SF1">
    <property type="entry name" value="ERGOTHIONEINE BIOSYNTHESIS PROTEIN 1"/>
    <property type="match status" value="1"/>
</dbReference>
<dbReference type="RefSeq" id="WP_237567627.1">
    <property type="nucleotide sequence ID" value="NZ_CP047491.1"/>
</dbReference>
<dbReference type="PANTHER" id="PTHR43397">
    <property type="entry name" value="ERGOTHIONEINE BIOSYNTHESIS PROTEIN 1"/>
    <property type="match status" value="1"/>
</dbReference>
<accession>A0AA89P8U0</accession>
<gene>
    <name evidence="5" type="ORF">HNQ53_000578</name>
</gene>
<evidence type="ECO:0000313" key="5">
    <source>
        <dbReference type="EMBL" id="MBB5210390.1"/>
    </source>
</evidence>
<dbReference type="EMBL" id="JACHHR010000001">
    <property type="protein sequence ID" value="MBB5210390.1"/>
    <property type="molecule type" value="Genomic_DNA"/>
</dbReference>
<dbReference type="GO" id="GO:0008168">
    <property type="term" value="F:methyltransferase activity"/>
    <property type="evidence" value="ECO:0007669"/>
    <property type="project" value="UniProtKB-KW"/>
</dbReference>
<evidence type="ECO:0000313" key="6">
    <source>
        <dbReference type="Proteomes" id="UP000563601"/>
    </source>
</evidence>
<reference evidence="5 6" key="1">
    <citation type="submission" date="2020-08" db="EMBL/GenBank/DDBJ databases">
        <title>Genomic Encyclopedia of Type Strains, Phase IV (KMG-IV): sequencing the most valuable type-strain genomes for metagenomic binning, comparative biology and taxonomic classification.</title>
        <authorList>
            <person name="Goeker M."/>
        </authorList>
    </citation>
    <scope>NUCLEOTIDE SEQUENCE [LARGE SCALE GENOMIC DNA]</scope>
    <source>
        <strain evidence="5 6">DSM 11525</strain>
    </source>
</reference>
<evidence type="ECO:0000256" key="2">
    <source>
        <dbReference type="ARBA" id="ARBA00022679"/>
    </source>
</evidence>
<proteinExistence type="predicted"/>
<dbReference type="GO" id="GO:0032259">
    <property type="term" value="P:methylation"/>
    <property type="evidence" value="ECO:0007669"/>
    <property type="project" value="UniProtKB-KW"/>
</dbReference>
<protein>
    <submittedName>
        <fullName evidence="5">Dimethylhistidine N-methyltransferase</fullName>
    </submittedName>
</protein>
<dbReference type="SUPFAM" id="SSF53335">
    <property type="entry name" value="S-adenosyl-L-methionine-dependent methyltransferases"/>
    <property type="match status" value="1"/>
</dbReference>
<dbReference type="PIRSF" id="PIRSF018005">
    <property type="entry name" value="UCP018005"/>
    <property type="match status" value="1"/>
</dbReference>
<dbReference type="InterPro" id="IPR017804">
    <property type="entry name" value="MeTrfase_EgtD-like"/>
</dbReference>
<dbReference type="Pfam" id="PF10017">
    <property type="entry name" value="Methyltransf_33"/>
    <property type="match status" value="1"/>
</dbReference>
<dbReference type="InterPro" id="IPR051128">
    <property type="entry name" value="EgtD_Methyltrsf_superfamily"/>
</dbReference>
<dbReference type="Gene3D" id="3.40.50.150">
    <property type="entry name" value="Vaccinia Virus protein VP39"/>
    <property type="match status" value="1"/>
</dbReference>
<dbReference type="AlphaFoldDB" id="A0AA89P8U0"/>
<feature type="domain" description="Histidine-specific methyltransferase SAM-dependent" evidence="4">
    <location>
        <begin position="33"/>
        <end position="331"/>
    </location>
</feature>
<dbReference type="InterPro" id="IPR029063">
    <property type="entry name" value="SAM-dependent_MTases_sf"/>
</dbReference>
<dbReference type="InterPro" id="IPR035094">
    <property type="entry name" value="EgtD"/>
</dbReference>
<evidence type="ECO:0000259" key="4">
    <source>
        <dbReference type="Pfam" id="PF10017"/>
    </source>
</evidence>